<dbReference type="PROSITE" id="PS50181">
    <property type="entry name" value="FBOX"/>
    <property type="match status" value="1"/>
</dbReference>
<proteinExistence type="predicted"/>
<dbReference type="HOGENOM" id="CLU_044875_0_0_1"/>
<dbReference type="InterPro" id="IPR036047">
    <property type="entry name" value="F-box-like_dom_sf"/>
</dbReference>
<gene>
    <name evidence="2" type="ORF">CSUB01_10015</name>
</gene>
<keyword evidence="3" id="KW-1185">Reference proteome</keyword>
<dbReference type="SUPFAM" id="SSF81383">
    <property type="entry name" value="F-box domain"/>
    <property type="match status" value="1"/>
</dbReference>
<organism evidence="2 3">
    <name type="scientific">Colletotrichum sublineola</name>
    <name type="common">Sorghum anthracnose fungus</name>
    <dbReference type="NCBI Taxonomy" id="1173701"/>
    <lineage>
        <taxon>Eukaryota</taxon>
        <taxon>Fungi</taxon>
        <taxon>Dikarya</taxon>
        <taxon>Ascomycota</taxon>
        <taxon>Pezizomycotina</taxon>
        <taxon>Sordariomycetes</taxon>
        <taxon>Hypocreomycetidae</taxon>
        <taxon>Glomerellales</taxon>
        <taxon>Glomerellaceae</taxon>
        <taxon>Colletotrichum</taxon>
        <taxon>Colletotrichum graminicola species complex</taxon>
    </lineage>
</organism>
<dbReference type="EMBL" id="JMSE01001364">
    <property type="protein sequence ID" value="KDN62003.1"/>
    <property type="molecule type" value="Genomic_DNA"/>
</dbReference>
<evidence type="ECO:0000259" key="1">
    <source>
        <dbReference type="PROSITE" id="PS50181"/>
    </source>
</evidence>
<accession>A0A066WYM4</accession>
<dbReference type="OMA" id="LECFHPS"/>
<name>A0A066WYM4_COLSU</name>
<dbReference type="Pfam" id="PF12937">
    <property type="entry name" value="F-box-like"/>
    <property type="match status" value="1"/>
</dbReference>
<feature type="domain" description="F-box" evidence="1">
    <location>
        <begin position="5"/>
        <end position="38"/>
    </location>
</feature>
<dbReference type="Proteomes" id="UP000027238">
    <property type="component" value="Unassembled WGS sequence"/>
</dbReference>
<dbReference type="InterPro" id="IPR001810">
    <property type="entry name" value="F-box_dom"/>
</dbReference>
<dbReference type="OrthoDB" id="9981546at2759"/>
<reference evidence="3" key="1">
    <citation type="journal article" date="2014" name="Genome Announc.">
        <title>Draft genome sequence of Colletotrichum sublineola, a destructive pathogen of cultivated sorghum.</title>
        <authorList>
            <person name="Baroncelli R."/>
            <person name="Sanz-Martin J.M."/>
            <person name="Rech G.E."/>
            <person name="Sukno S.A."/>
            <person name="Thon M.R."/>
        </authorList>
    </citation>
    <scope>NUCLEOTIDE SEQUENCE [LARGE SCALE GENOMIC DNA]</scope>
    <source>
        <strain evidence="3">TX430BB</strain>
    </source>
</reference>
<dbReference type="STRING" id="1173701.A0A066WYM4"/>
<evidence type="ECO:0000313" key="2">
    <source>
        <dbReference type="EMBL" id="KDN62003.1"/>
    </source>
</evidence>
<dbReference type="AlphaFoldDB" id="A0A066WYM4"/>
<protein>
    <submittedName>
        <fullName evidence="2">Putative F-box domain-containing protein</fullName>
    </submittedName>
</protein>
<evidence type="ECO:0000313" key="3">
    <source>
        <dbReference type="Proteomes" id="UP000027238"/>
    </source>
</evidence>
<sequence length="303" mass="33606">MSAIPSPIDLLPNELLIAILSTLHSRDLLPLTLVDRRFCATATTILQHRLLHTAKMEGHNMMLDSYHPIAKQSTPSMTCRFTGLSLLNHTWTRGQEDMDLRDLSQLYSHFVPVVSEETRRMRRVFGRRLPGVPLEHETGDEPVTQEIILDEGELFSQLCTSTSLIKSGPNPGLLASHRNITHGVVRVWRHWLAKAAAISAISPTAGCTDESTILWLDSAKNVGLRFRVTDVTQQRLPPYRGSDEDPPVAYSIYYQGRFGSVHCGPYPKNKDKAADNDARIVGSYKPCLAGLGAGSSARSGRLR</sequence>
<comment type="caution">
    <text evidence="2">The sequence shown here is derived from an EMBL/GenBank/DDBJ whole genome shotgun (WGS) entry which is preliminary data.</text>
</comment>
<dbReference type="eggNOG" id="ENOG502SGAZ">
    <property type="taxonomic scope" value="Eukaryota"/>
</dbReference>